<organism evidence="10">
    <name type="scientific">Soboliphyme baturini</name>
    <dbReference type="NCBI Taxonomy" id="241478"/>
    <lineage>
        <taxon>Eukaryota</taxon>
        <taxon>Metazoa</taxon>
        <taxon>Ecdysozoa</taxon>
        <taxon>Nematoda</taxon>
        <taxon>Enoplea</taxon>
        <taxon>Dorylaimia</taxon>
        <taxon>Dioctophymatida</taxon>
        <taxon>Dioctophymatoidea</taxon>
        <taxon>Soboliphymatidae</taxon>
        <taxon>Soboliphyme</taxon>
    </lineage>
</organism>
<keyword evidence="3" id="KW-0521">NADP</keyword>
<protein>
    <recommendedName>
        <fullName evidence="2">glucose-6-phosphate dehydrogenase (NADP(+))</fullName>
        <ecNumber evidence="2">1.1.1.49</ecNumber>
    </recommendedName>
</protein>
<evidence type="ECO:0000259" key="7">
    <source>
        <dbReference type="Pfam" id="PF02781"/>
    </source>
</evidence>
<dbReference type="PANTHER" id="PTHR23429:SF0">
    <property type="entry name" value="GLUCOSE-6-PHOSPHATE 1-DEHYDROGENASE"/>
    <property type="match status" value="1"/>
</dbReference>
<comment type="catalytic activity">
    <reaction evidence="6">
        <text>D-glucose 6-phosphate + NADP(+) = 6-phospho-D-glucono-1,5-lactone + NADPH + H(+)</text>
        <dbReference type="Rhea" id="RHEA:15841"/>
        <dbReference type="ChEBI" id="CHEBI:15378"/>
        <dbReference type="ChEBI" id="CHEBI:57783"/>
        <dbReference type="ChEBI" id="CHEBI:57955"/>
        <dbReference type="ChEBI" id="CHEBI:58349"/>
        <dbReference type="ChEBI" id="CHEBI:61548"/>
        <dbReference type="EC" id="1.1.1.49"/>
    </reaction>
    <physiologicalReaction direction="left-to-right" evidence="6">
        <dbReference type="Rhea" id="RHEA:15842"/>
    </physiologicalReaction>
</comment>
<evidence type="ECO:0000256" key="4">
    <source>
        <dbReference type="ARBA" id="ARBA00023002"/>
    </source>
</evidence>
<dbReference type="InterPro" id="IPR022675">
    <property type="entry name" value="G6P_DH_C"/>
</dbReference>
<keyword evidence="4" id="KW-0560">Oxidoreductase</keyword>
<accession>A0A183IIC1</accession>
<evidence type="ECO:0000256" key="5">
    <source>
        <dbReference type="ARBA" id="ARBA00023277"/>
    </source>
</evidence>
<evidence type="ECO:0000256" key="1">
    <source>
        <dbReference type="ARBA" id="ARBA00004959"/>
    </source>
</evidence>
<dbReference type="Pfam" id="PF02781">
    <property type="entry name" value="G6PD_C"/>
    <property type="match status" value="1"/>
</dbReference>
<comment type="pathway">
    <text evidence="1">Carbohydrate degradation; pentose phosphate pathway.</text>
</comment>
<dbReference type="GO" id="GO:0050661">
    <property type="term" value="F:NADP binding"/>
    <property type="evidence" value="ECO:0007669"/>
    <property type="project" value="InterPro"/>
</dbReference>
<dbReference type="GO" id="GO:0005829">
    <property type="term" value="C:cytosol"/>
    <property type="evidence" value="ECO:0007669"/>
    <property type="project" value="TreeGrafter"/>
</dbReference>
<dbReference type="Proteomes" id="UP000270296">
    <property type="component" value="Unassembled WGS sequence"/>
</dbReference>
<dbReference type="AlphaFoldDB" id="A0A183IIC1"/>
<reference evidence="10" key="1">
    <citation type="submission" date="2016-06" db="UniProtKB">
        <authorList>
            <consortium name="WormBaseParasite"/>
        </authorList>
    </citation>
    <scope>IDENTIFICATION</scope>
</reference>
<proteinExistence type="predicted"/>
<dbReference type="WBParaSite" id="SBAD_0000352101-mRNA-1">
    <property type="protein sequence ID" value="SBAD_0000352101-mRNA-1"/>
    <property type="gene ID" value="SBAD_0000352101"/>
</dbReference>
<evidence type="ECO:0000256" key="3">
    <source>
        <dbReference type="ARBA" id="ARBA00022857"/>
    </source>
</evidence>
<keyword evidence="5" id="KW-0119">Carbohydrate metabolism</keyword>
<dbReference type="InterPro" id="IPR001282">
    <property type="entry name" value="G6P_DH"/>
</dbReference>
<sequence length="198" mass="23116">MSFDLDETELDLTYNERYRNIKLPDAYERLLLDVFCGLQINFVRTDELEHAWRVFTPLLHQIEEQKVIPFPYVFGSRGPKEADDLMRMNGFKFSGTYKWKGQVNDQEPRNCETPDYSLEVVHVDQAWMTVAEVTSRTGCREAVRFSMACLTNGSIFALSKTRRMMPHYQYLMALRLTSPLFAAFHSDVETKLIGKFFS</sequence>
<dbReference type="GO" id="GO:0004345">
    <property type="term" value="F:glucose-6-phosphate dehydrogenase activity"/>
    <property type="evidence" value="ECO:0007669"/>
    <property type="project" value="UniProtKB-EC"/>
</dbReference>
<evidence type="ECO:0000313" key="8">
    <source>
        <dbReference type="EMBL" id="VDP00928.1"/>
    </source>
</evidence>
<evidence type="ECO:0000256" key="2">
    <source>
        <dbReference type="ARBA" id="ARBA00013019"/>
    </source>
</evidence>
<dbReference type="EC" id="1.1.1.49" evidence="2"/>
<evidence type="ECO:0000313" key="10">
    <source>
        <dbReference type="WBParaSite" id="SBAD_0000352101-mRNA-1"/>
    </source>
</evidence>
<dbReference type="OrthoDB" id="60984at2759"/>
<dbReference type="Gene3D" id="3.30.360.10">
    <property type="entry name" value="Dihydrodipicolinate Reductase, domain 2"/>
    <property type="match status" value="1"/>
</dbReference>
<feature type="domain" description="Glucose-6-phosphate dehydrogenase C-terminal" evidence="7">
    <location>
        <begin position="3"/>
        <end position="93"/>
    </location>
</feature>
<gene>
    <name evidence="8" type="ORF">SBAD_LOCUS3366</name>
</gene>
<name>A0A183IIC1_9BILA</name>
<dbReference type="EMBL" id="UZAM01007710">
    <property type="protein sequence ID" value="VDP00928.1"/>
    <property type="molecule type" value="Genomic_DNA"/>
</dbReference>
<keyword evidence="9" id="KW-1185">Reference proteome</keyword>
<dbReference type="GO" id="GO:0006006">
    <property type="term" value="P:glucose metabolic process"/>
    <property type="evidence" value="ECO:0007669"/>
    <property type="project" value="InterPro"/>
</dbReference>
<dbReference type="PANTHER" id="PTHR23429">
    <property type="entry name" value="GLUCOSE-6-PHOSPHATE 1-DEHYDROGENASE G6PD"/>
    <property type="match status" value="1"/>
</dbReference>
<dbReference type="SUPFAM" id="SSF55347">
    <property type="entry name" value="Glyceraldehyde-3-phosphate dehydrogenase-like, C-terminal domain"/>
    <property type="match status" value="1"/>
</dbReference>
<evidence type="ECO:0000256" key="6">
    <source>
        <dbReference type="ARBA" id="ARBA00047696"/>
    </source>
</evidence>
<evidence type="ECO:0000313" key="9">
    <source>
        <dbReference type="Proteomes" id="UP000270296"/>
    </source>
</evidence>
<dbReference type="GO" id="GO:0009051">
    <property type="term" value="P:pentose-phosphate shunt, oxidative branch"/>
    <property type="evidence" value="ECO:0007669"/>
    <property type="project" value="TreeGrafter"/>
</dbReference>
<reference evidence="8 9" key="2">
    <citation type="submission" date="2018-11" db="EMBL/GenBank/DDBJ databases">
        <authorList>
            <consortium name="Pathogen Informatics"/>
        </authorList>
    </citation>
    <scope>NUCLEOTIDE SEQUENCE [LARGE SCALE GENOMIC DNA]</scope>
</reference>